<feature type="compositionally biased region" description="Basic and acidic residues" evidence="1">
    <location>
        <begin position="43"/>
        <end position="55"/>
    </location>
</feature>
<sequence length="275" mass="32189">MAVDTIELPAVRPVLLAQENTQTSVAPPLRVPRVGKKIYFQRDSLKSRESQGKEGSRRRKRYDNDHFTHLPHAVLNPKDLAPPGYPMEAPRFHFKYDRAMQQVLQHNFIHDIDLQSMERGPSQHPESQSYIHRSIRRELKKAHVSEGVVERHEIELIEFIKQVLSKENSQLHNMEDVPEGVSFHGSIDSENDSDNDPLLPESFASQHHFLVMNIQDRQIRFVVHAMCQYYHLMSFSKDTRCGRRLTYICHPRLIFPNSHKSPALREKTFYEFVFL</sequence>
<feature type="region of interest" description="Disordered" evidence="1">
    <location>
        <begin position="42"/>
        <end position="64"/>
    </location>
</feature>
<organism evidence="2 3">
    <name type="scientific">Basidiobolus ranarum</name>
    <dbReference type="NCBI Taxonomy" id="34480"/>
    <lineage>
        <taxon>Eukaryota</taxon>
        <taxon>Fungi</taxon>
        <taxon>Fungi incertae sedis</taxon>
        <taxon>Zoopagomycota</taxon>
        <taxon>Entomophthoromycotina</taxon>
        <taxon>Basidiobolomycetes</taxon>
        <taxon>Basidiobolales</taxon>
        <taxon>Basidiobolaceae</taxon>
        <taxon>Basidiobolus</taxon>
    </lineage>
</organism>
<dbReference type="Proteomes" id="UP001479436">
    <property type="component" value="Unassembled WGS sequence"/>
</dbReference>
<evidence type="ECO:0000313" key="3">
    <source>
        <dbReference type="Proteomes" id="UP001479436"/>
    </source>
</evidence>
<protein>
    <recommendedName>
        <fullName evidence="4">R3H domain-containing protein</fullName>
    </recommendedName>
</protein>
<dbReference type="SUPFAM" id="SSF82708">
    <property type="entry name" value="R3H domain"/>
    <property type="match status" value="1"/>
</dbReference>
<reference evidence="2 3" key="1">
    <citation type="submission" date="2023-04" db="EMBL/GenBank/DDBJ databases">
        <title>Genome of Basidiobolus ranarum AG-B5.</title>
        <authorList>
            <person name="Stajich J.E."/>
            <person name="Carter-House D."/>
            <person name="Gryganskyi A."/>
        </authorList>
    </citation>
    <scope>NUCLEOTIDE SEQUENCE [LARGE SCALE GENOMIC DNA]</scope>
    <source>
        <strain evidence="2 3">AG-B5</strain>
    </source>
</reference>
<proteinExistence type="predicted"/>
<keyword evidence="3" id="KW-1185">Reference proteome</keyword>
<evidence type="ECO:0000256" key="1">
    <source>
        <dbReference type="SAM" id="MobiDB-lite"/>
    </source>
</evidence>
<accession>A0ABR2VUS0</accession>
<gene>
    <name evidence="2" type="ORF">K7432_010912</name>
</gene>
<name>A0ABR2VUS0_9FUNG</name>
<evidence type="ECO:0008006" key="4">
    <source>
        <dbReference type="Google" id="ProtNLM"/>
    </source>
</evidence>
<evidence type="ECO:0000313" key="2">
    <source>
        <dbReference type="EMBL" id="KAK9703095.1"/>
    </source>
</evidence>
<comment type="caution">
    <text evidence="2">The sequence shown here is derived from an EMBL/GenBank/DDBJ whole genome shotgun (WGS) entry which is preliminary data.</text>
</comment>
<dbReference type="InterPro" id="IPR036867">
    <property type="entry name" value="R3H_dom_sf"/>
</dbReference>
<dbReference type="EMBL" id="JASJQH010007668">
    <property type="protein sequence ID" value="KAK9703095.1"/>
    <property type="molecule type" value="Genomic_DNA"/>
</dbReference>